<comment type="caution">
    <text evidence="1">The sequence shown here is derived from an EMBL/GenBank/DDBJ whole genome shotgun (WGS) entry which is preliminary data.</text>
</comment>
<protein>
    <submittedName>
        <fullName evidence="1">Uncharacterized protein</fullName>
    </submittedName>
</protein>
<reference evidence="2" key="1">
    <citation type="submission" date="2024-07" db="EMBL/GenBank/DDBJ databases">
        <title>Two chromosome-level genome assemblies of Korean endemic species Abeliophyllum distichum and Forsythia ovata (Oleaceae).</title>
        <authorList>
            <person name="Jang H."/>
        </authorList>
    </citation>
    <scope>NUCLEOTIDE SEQUENCE [LARGE SCALE GENOMIC DNA]</scope>
</reference>
<evidence type="ECO:0000313" key="1">
    <source>
        <dbReference type="EMBL" id="KAL2495618.1"/>
    </source>
</evidence>
<dbReference type="AlphaFoldDB" id="A0ABD1S4E9"/>
<keyword evidence="2" id="KW-1185">Reference proteome</keyword>
<sequence>MVPELAASIIYTDTTQANWKDLQEQFSQPNTTKICEVKKAKSNCLQIRRGRATTLCSFSAAARPRTPGLFPICPEKLSDGMKPKDLDMTETLGTTIWRKTKFSLVPTPHTLLG</sequence>
<proteinExistence type="predicted"/>
<dbReference type="EMBL" id="JBFOLJ010000011">
    <property type="protein sequence ID" value="KAL2495618.1"/>
    <property type="molecule type" value="Genomic_DNA"/>
</dbReference>
<dbReference type="Proteomes" id="UP001604277">
    <property type="component" value="Unassembled WGS sequence"/>
</dbReference>
<gene>
    <name evidence="1" type="ORF">Fot_39375</name>
</gene>
<name>A0ABD1S4E9_9LAMI</name>
<accession>A0ABD1S4E9</accession>
<evidence type="ECO:0000313" key="2">
    <source>
        <dbReference type="Proteomes" id="UP001604277"/>
    </source>
</evidence>
<organism evidence="1 2">
    <name type="scientific">Forsythia ovata</name>
    <dbReference type="NCBI Taxonomy" id="205694"/>
    <lineage>
        <taxon>Eukaryota</taxon>
        <taxon>Viridiplantae</taxon>
        <taxon>Streptophyta</taxon>
        <taxon>Embryophyta</taxon>
        <taxon>Tracheophyta</taxon>
        <taxon>Spermatophyta</taxon>
        <taxon>Magnoliopsida</taxon>
        <taxon>eudicotyledons</taxon>
        <taxon>Gunneridae</taxon>
        <taxon>Pentapetalae</taxon>
        <taxon>asterids</taxon>
        <taxon>lamiids</taxon>
        <taxon>Lamiales</taxon>
        <taxon>Oleaceae</taxon>
        <taxon>Forsythieae</taxon>
        <taxon>Forsythia</taxon>
    </lineage>
</organism>